<evidence type="ECO:0000256" key="8">
    <source>
        <dbReference type="HAMAP-Rule" id="MF_00615"/>
    </source>
</evidence>
<comment type="catalytic activity">
    <reaction evidence="8">
        <text>RNA(n) + a ribonucleoside 5'-triphosphate = RNA(n+1) + diphosphate</text>
        <dbReference type="Rhea" id="RHEA:21248"/>
        <dbReference type="Rhea" id="RHEA-COMP:14527"/>
        <dbReference type="Rhea" id="RHEA-COMP:17342"/>
        <dbReference type="ChEBI" id="CHEBI:33019"/>
        <dbReference type="ChEBI" id="CHEBI:61557"/>
        <dbReference type="ChEBI" id="CHEBI:140395"/>
        <dbReference type="EC" id="2.7.7.6"/>
    </reaction>
</comment>
<dbReference type="Pfam" id="PF03604">
    <property type="entry name" value="Zn_ribbon_RPAB4"/>
    <property type="match status" value="1"/>
</dbReference>
<evidence type="ECO:0000256" key="7">
    <source>
        <dbReference type="ARBA" id="ARBA00023163"/>
    </source>
</evidence>
<keyword evidence="1 8" id="KW-0240">DNA-directed RNA polymerase</keyword>
<evidence type="ECO:0000313" key="10">
    <source>
        <dbReference type="Proteomes" id="UP000058613"/>
    </source>
</evidence>
<evidence type="ECO:0000256" key="4">
    <source>
        <dbReference type="ARBA" id="ARBA00022695"/>
    </source>
</evidence>
<feature type="binding site" evidence="8">
    <location>
        <position position="28"/>
    </location>
    <ligand>
        <name>Zn(2+)</name>
        <dbReference type="ChEBI" id="CHEBI:29105"/>
    </ligand>
</feature>
<dbReference type="InterPro" id="IPR029040">
    <property type="entry name" value="RPABC4/Spt4"/>
</dbReference>
<evidence type="ECO:0000256" key="1">
    <source>
        <dbReference type="ARBA" id="ARBA00022478"/>
    </source>
</evidence>
<dbReference type="Gene3D" id="2.20.28.30">
    <property type="entry name" value="RNA polymerase ii, chain L"/>
    <property type="match status" value="1"/>
</dbReference>
<dbReference type="GO" id="GO:0005737">
    <property type="term" value="C:cytoplasm"/>
    <property type="evidence" value="ECO:0007669"/>
    <property type="project" value="UniProtKB-SubCell"/>
</dbReference>
<sequence length="67" mass="7756">MALYEPRGEDEFGVIEDKAMIRYKCGRCGMEFTALDLEYMPSIKCPYCGYRVVYKVRPPGRKIVKAI</sequence>
<evidence type="ECO:0000313" key="9">
    <source>
        <dbReference type="EMBL" id="ALL00640.1"/>
    </source>
</evidence>
<dbReference type="Proteomes" id="UP000058613">
    <property type="component" value="Chromosome"/>
</dbReference>
<dbReference type="InterPro" id="IPR023464">
    <property type="entry name" value="Rpo12"/>
</dbReference>
<evidence type="ECO:0000256" key="5">
    <source>
        <dbReference type="ARBA" id="ARBA00022723"/>
    </source>
</evidence>
<dbReference type="EC" id="2.7.7.6" evidence="8"/>
<dbReference type="STRING" id="1273541.Pyrde_0590"/>
<comment type="subcellular location">
    <subcellularLocation>
        <location evidence="8">Cytoplasm</location>
    </subcellularLocation>
</comment>
<feature type="binding site" evidence="8">
    <location>
        <position position="48"/>
    </location>
    <ligand>
        <name>Zn(2+)</name>
        <dbReference type="ChEBI" id="CHEBI:29105"/>
    </ligand>
</feature>
<comment type="subunit">
    <text evidence="8">Part of the RNA polymerase complex.</text>
</comment>
<reference evidence="9 10" key="1">
    <citation type="submission" date="2015-10" db="EMBL/GenBank/DDBJ databases">
        <title>Complete genome sequence of hyperthermophilic archaeon Pyrodictium delaneyi Su06.</title>
        <authorList>
            <person name="Jung J.-H."/>
            <person name="Lin J."/>
            <person name="Holden J.F."/>
            <person name="Park C.-S."/>
        </authorList>
    </citation>
    <scope>NUCLEOTIDE SEQUENCE [LARGE SCALE GENOMIC DNA]</scope>
    <source>
        <strain evidence="9 10">Su06</strain>
    </source>
</reference>
<feature type="binding site" evidence="8">
    <location>
        <position position="45"/>
    </location>
    <ligand>
        <name>Zn(2+)</name>
        <dbReference type="ChEBI" id="CHEBI:29105"/>
    </ligand>
</feature>
<evidence type="ECO:0000256" key="6">
    <source>
        <dbReference type="ARBA" id="ARBA00022833"/>
    </source>
</evidence>
<dbReference type="GO" id="GO:0003677">
    <property type="term" value="F:DNA binding"/>
    <property type="evidence" value="ECO:0007669"/>
    <property type="project" value="InterPro"/>
</dbReference>
<accession>A0A0P0N2Y6</accession>
<dbReference type="GO" id="GO:0000428">
    <property type="term" value="C:DNA-directed RNA polymerase complex"/>
    <property type="evidence" value="ECO:0007669"/>
    <property type="project" value="UniProtKB-KW"/>
</dbReference>
<dbReference type="GO" id="GO:0008270">
    <property type="term" value="F:zinc ion binding"/>
    <property type="evidence" value="ECO:0007669"/>
    <property type="project" value="UniProtKB-UniRule"/>
</dbReference>
<proteinExistence type="inferred from homology"/>
<keyword evidence="4 8" id="KW-0548">Nucleotidyltransferase</keyword>
<evidence type="ECO:0000256" key="3">
    <source>
        <dbReference type="ARBA" id="ARBA00022679"/>
    </source>
</evidence>
<name>A0A0P0N2Y6_9CREN</name>
<dbReference type="EMBL" id="CP013011">
    <property type="protein sequence ID" value="ALL00640.1"/>
    <property type="molecule type" value="Genomic_DNA"/>
</dbReference>
<dbReference type="AlphaFoldDB" id="A0A0P0N2Y6"/>
<comment type="function">
    <text evidence="8">DNA-dependent RNA polymerase (RNAP) catalyzes the transcription of DNA into RNA using the four ribonucleoside triphosphates as substrates.</text>
</comment>
<keyword evidence="7 8" id="KW-0804">Transcription</keyword>
<keyword evidence="5 8" id="KW-0479">Metal-binding</keyword>
<dbReference type="SMART" id="SM00659">
    <property type="entry name" value="RPOLCX"/>
    <property type="match status" value="1"/>
</dbReference>
<dbReference type="SUPFAM" id="SSF63393">
    <property type="entry name" value="RNA polymerase subunits"/>
    <property type="match status" value="1"/>
</dbReference>
<comment type="cofactor">
    <cofactor evidence="8">
        <name>Zn(2+)</name>
        <dbReference type="ChEBI" id="CHEBI:29105"/>
    </cofactor>
    <text evidence="8">Binds 1 zinc ion.</text>
</comment>
<evidence type="ECO:0000256" key="2">
    <source>
        <dbReference type="ARBA" id="ARBA00022490"/>
    </source>
</evidence>
<dbReference type="InterPro" id="IPR006591">
    <property type="entry name" value="RNAP_P/RPABC4"/>
</dbReference>
<dbReference type="HAMAP" id="MF_00615">
    <property type="entry name" value="RNApol_arch_Rpo12"/>
    <property type="match status" value="1"/>
</dbReference>
<organism evidence="9 10">
    <name type="scientific">Pyrodictium delaneyi</name>
    <dbReference type="NCBI Taxonomy" id="1273541"/>
    <lineage>
        <taxon>Archaea</taxon>
        <taxon>Thermoproteota</taxon>
        <taxon>Thermoprotei</taxon>
        <taxon>Desulfurococcales</taxon>
        <taxon>Pyrodictiaceae</taxon>
        <taxon>Pyrodictium</taxon>
    </lineage>
</organism>
<dbReference type="GO" id="GO:0006351">
    <property type="term" value="P:DNA-templated transcription"/>
    <property type="evidence" value="ECO:0007669"/>
    <property type="project" value="UniProtKB-UniRule"/>
</dbReference>
<dbReference type="GO" id="GO:0003899">
    <property type="term" value="F:DNA-directed RNA polymerase activity"/>
    <property type="evidence" value="ECO:0007669"/>
    <property type="project" value="UniProtKB-UniRule"/>
</dbReference>
<keyword evidence="3 8" id="KW-0808">Transferase</keyword>
<comment type="similarity">
    <text evidence="8">Belongs to the archaeal Rpo12/eukaryotic RPC10 RNA polymerase subunit family.</text>
</comment>
<dbReference type="KEGG" id="pdl:Pyrde_0590"/>
<keyword evidence="6 8" id="KW-0862">Zinc</keyword>
<keyword evidence="2 8" id="KW-0963">Cytoplasm</keyword>
<gene>
    <name evidence="8" type="primary">rpo12</name>
    <name evidence="8" type="synonym">rpoP</name>
    <name evidence="9" type="ORF">Pyrde_0590</name>
</gene>
<protein>
    <recommendedName>
        <fullName evidence="8">DNA-directed RNA polymerase subunit Rpo12</fullName>
        <ecNumber evidence="8">2.7.7.6</ecNumber>
    </recommendedName>
    <alternativeName>
        <fullName evidence="8">DNA-directed RNA polymerase subunit P</fullName>
    </alternativeName>
</protein>